<organism evidence="2 3">
    <name type="scientific">Tessaracoccus lacteus</name>
    <dbReference type="NCBI Taxonomy" id="3041766"/>
    <lineage>
        <taxon>Bacteria</taxon>
        <taxon>Bacillati</taxon>
        <taxon>Actinomycetota</taxon>
        <taxon>Actinomycetes</taxon>
        <taxon>Propionibacteriales</taxon>
        <taxon>Propionibacteriaceae</taxon>
        <taxon>Tessaracoccus</taxon>
    </lineage>
</organism>
<gene>
    <name evidence="2" type="ORF">QH948_03260</name>
</gene>
<dbReference type="PANTHER" id="PTHR11614">
    <property type="entry name" value="PHOSPHOLIPASE-RELATED"/>
    <property type="match status" value="1"/>
</dbReference>
<dbReference type="EMBL" id="CP123967">
    <property type="protein sequence ID" value="WGT47809.1"/>
    <property type="molecule type" value="Genomic_DNA"/>
</dbReference>
<feature type="domain" description="Serine aminopeptidase S33" evidence="1">
    <location>
        <begin position="47"/>
        <end position="196"/>
    </location>
</feature>
<dbReference type="InterPro" id="IPR022742">
    <property type="entry name" value="Hydrolase_4"/>
</dbReference>
<dbReference type="InterPro" id="IPR029058">
    <property type="entry name" value="AB_hydrolase_fold"/>
</dbReference>
<keyword evidence="3" id="KW-1185">Reference proteome</keyword>
<dbReference type="Pfam" id="PF12146">
    <property type="entry name" value="Hydrolase_4"/>
    <property type="match status" value="1"/>
</dbReference>
<accession>A0ABY8PZC6</accession>
<dbReference type="RefSeq" id="WP_281145511.1">
    <property type="nucleotide sequence ID" value="NZ_CP123967.1"/>
</dbReference>
<reference evidence="2 3" key="1">
    <citation type="journal article" date="2008" name="Int. J. Syst. Evol. Microbiol.">
        <title>Tessaracoccus flavescens sp. nov., isolated from marine sediment.</title>
        <authorList>
            <person name="Lee D.W."/>
            <person name="Lee S.D."/>
        </authorList>
    </citation>
    <scope>NUCLEOTIDE SEQUENCE [LARGE SCALE GENOMIC DNA]</scope>
    <source>
        <strain evidence="2 3">T21</strain>
    </source>
</reference>
<sequence>MNPWVPDRELAGFECLEFELPDEPTYALEPERSLVATVVRRAAPRSARAVLFVHGWNDYFFQRHLADEMDAQGYDFYAIDLRRYGRSLRPKQLAGYVAALEDYYLELDLAVSLIRDEGHDEIVLMGHSTGGLLLSIYASERPGQFSALVLNSPWLELQAMSSMRSATQRMFSAASALLPTTPFPGTDNGFYRRSISALEDGEWTYNHNLKGDPAFLVRIGWLSAIMAAQGRVAAGLDIDCPVLVAVSERTDFRRKWDEALSKADIVLDVNAIAERAHCLGDVIVLVRIPDALHDLALSAPEVRARVFAEYGRFLRCYSIGTENPAE</sequence>
<evidence type="ECO:0000259" key="1">
    <source>
        <dbReference type="Pfam" id="PF12146"/>
    </source>
</evidence>
<evidence type="ECO:0000313" key="3">
    <source>
        <dbReference type="Proteomes" id="UP001244136"/>
    </source>
</evidence>
<dbReference type="InterPro" id="IPR051044">
    <property type="entry name" value="MAG_DAG_Lipase"/>
</dbReference>
<keyword evidence="2" id="KW-0378">Hydrolase</keyword>
<protein>
    <submittedName>
        <fullName evidence="2">Alpha/beta hydrolase</fullName>
    </submittedName>
</protein>
<dbReference type="GO" id="GO:0016787">
    <property type="term" value="F:hydrolase activity"/>
    <property type="evidence" value="ECO:0007669"/>
    <property type="project" value="UniProtKB-KW"/>
</dbReference>
<evidence type="ECO:0000313" key="2">
    <source>
        <dbReference type="EMBL" id="WGT47809.1"/>
    </source>
</evidence>
<dbReference type="Proteomes" id="UP001244136">
    <property type="component" value="Chromosome"/>
</dbReference>
<proteinExistence type="predicted"/>
<name>A0ABY8PZC6_9ACTN</name>
<dbReference type="Gene3D" id="3.40.50.1820">
    <property type="entry name" value="alpha/beta hydrolase"/>
    <property type="match status" value="1"/>
</dbReference>
<dbReference type="SUPFAM" id="SSF53474">
    <property type="entry name" value="alpha/beta-Hydrolases"/>
    <property type="match status" value="1"/>
</dbReference>